<evidence type="ECO:0000259" key="6">
    <source>
        <dbReference type="PROSITE" id="PS50109"/>
    </source>
</evidence>
<dbReference type="RefSeq" id="WP_261599839.1">
    <property type="nucleotide sequence ID" value="NZ_CP104550.1"/>
</dbReference>
<dbReference type="Proteomes" id="UP001065373">
    <property type="component" value="Chromosome"/>
</dbReference>
<dbReference type="CDD" id="cd16921">
    <property type="entry name" value="HATPase_FilI-like"/>
    <property type="match status" value="1"/>
</dbReference>
<evidence type="ECO:0000256" key="5">
    <source>
        <dbReference type="ARBA" id="ARBA00022777"/>
    </source>
</evidence>
<dbReference type="InterPro" id="IPR003594">
    <property type="entry name" value="HATPase_dom"/>
</dbReference>
<keyword evidence="7" id="KW-0547">Nucleotide-binding</keyword>
<dbReference type="CDD" id="cd00082">
    <property type="entry name" value="HisKA"/>
    <property type="match status" value="1"/>
</dbReference>
<evidence type="ECO:0000256" key="4">
    <source>
        <dbReference type="ARBA" id="ARBA00022679"/>
    </source>
</evidence>
<dbReference type="FunFam" id="3.30.565.10:FF:000006">
    <property type="entry name" value="Sensor histidine kinase WalK"/>
    <property type="match status" value="1"/>
</dbReference>
<sequence>MRAIDGFSRILVEDYEDKLDEEGVRLLGIIRDNTKKMGQLIDDILMLSRAGRQDMKLDRLDMKALTESVYRELADQEDRAIEFSVADLPPAYADRALMTQVLSNLLSNAIKFTRERNPARIEVGFYEEDDEYVYYVRDNGAGFDMKYVNKLFGLFQRLHSSDEFEGTGVGLSIVQRIIRRHGGRVWGEGEVDRGATIYFTLPKAVRE</sequence>
<dbReference type="EC" id="2.7.13.3" evidence="2"/>
<dbReference type="PROSITE" id="PS50109">
    <property type="entry name" value="HIS_KIN"/>
    <property type="match status" value="1"/>
</dbReference>
<evidence type="ECO:0000313" key="7">
    <source>
        <dbReference type="EMBL" id="UXH32509.1"/>
    </source>
</evidence>
<dbReference type="InterPro" id="IPR004358">
    <property type="entry name" value="Sig_transdc_His_kin-like_C"/>
</dbReference>
<dbReference type="InterPro" id="IPR050351">
    <property type="entry name" value="BphY/WalK/GraS-like"/>
</dbReference>
<protein>
    <recommendedName>
        <fullName evidence="2">histidine kinase</fullName>
        <ecNumber evidence="2">2.7.13.3</ecNumber>
    </recommendedName>
</protein>
<feature type="domain" description="Histidine kinase" evidence="6">
    <location>
        <begin position="1"/>
        <end position="205"/>
    </location>
</feature>
<dbReference type="Pfam" id="PF00512">
    <property type="entry name" value="HisKA"/>
    <property type="match status" value="1"/>
</dbReference>
<proteinExistence type="predicted"/>
<dbReference type="PANTHER" id="PTHR42878:SF15">
    <property type="entry name" value="BACTERIOPHYTOCHROME"/>
    <property type="match status" value="1"/>
</dbReference>
<reference evidence="7" key="1">
    <citation type="submission" date="2022-09" db="EMBL/GenBank/DDBJ databases">
        <title>Characterization of three MwoI isoschizomers from sequenced genome and metagenomes.</title>
        <authorList>
            <person name="Fomenkov A."/>
            <person name="Xu S.Y."/>
            <person name="Roberts R.J."/>
        </authorList>
    </citation>
    <scope>NUCLEOTIDE SEQUENCE</scope>
    <source>
        <strain evidence="7">DSM 2970</strain>
    </source>
</reference>
<accession>A0A9E7UHS2</accession>
<gene>
    <name evidence="7" type="ORF">N5910_04295</name>
</gene>
<dbReference type="GO" id="GO:0000156">
    <property type="term" value="F:phosphorelay response regulator activity"/>
    <property type="evidence" value="ECO:0007669"/>
    <property type="project" value="TreeGrafter"/>
</dbReference>
<dbReference type="SUPFAM" id="SSF55874">
    <property type="entry name" value="ATPase domain of HSP90 chaperone/DNA topoisomerase II/histidine kinase"/>
    <property type="match status" value="1"/>
</dbReference>
<evidence type="ECO:0000256" key="2">
    <source>
        <dbReference type="ARBA" id="ARBA00012438"/>
    </source>
</evidence>
<dbReference type="Pfam" id="PF02518">
    <property type="entry name" value="HATPase_c"/>
    <property type="match status" value="1"/>
</dbReference>
<evidence type="ECO:0000256" key="3">
    <source>
        <dbReference type="ARBA" id="ARBA00022553"/>
    </source>
</evidence>
<dbReference type="InterPro" id="IPR003661">
    <property type="entry name" value="HisK_dim/P_dom"/>
</dbReference>
<dbReference type="SUPFAM" id="SSF47384">
    <property type="entry name" value="Homodimeric domain of signal transducing histidine kinase"/>
    <property type="match status" value="1"/>
</dbReference>
<keyword evidence="3" id="KW-0597">Phosphoprotein</keyword>
<organism evidence="7">
    <name type="scientific">Methanothermobacter wolfeii</name>
    <name type="common">Methanobacterium wolfei</name>
    <dbReference type="NCBI Taxonomy" id="145261"/>
    <lineage>
        <taxon>Archaea</taxon>
        <taxon>Methanobacteriati</taxon>
        <taxon>Methanobacteriota</taxon>
        <taxon>Methanomada group</taxon>
        <taxon>Methanobacteria</taxon>
        <taxon>Methanobacteriales</taxon>
        <taxon>Methanobacteriaceae</taxon>
        <taxon>Methanothermobacter</taxon>
    </lineage>
</organism>
<dbReference type="InterPro" id="IPR036097">
    <property type="entry name" value="HisK_dim/P_sf"/>
</dbReference>
<evidence type="ECO:0000256" key="1">
    <source>
        <dbReference type="ARBA" id="ARBA00000085"/>
    </source>
</evidence>
<dbReference type="PRINTS" id="PR00344">
    <property type="entry name" value="BCTRLSENSOR"/>
</dbReference>
<dbReference type="AlphaFoldDB" id="A0A9E7UHS2"/>
<dbReference type="InterPro" id="IPR036890">
    <property type="entry name" value="HATPase_C_sf"/>
</dbReference>
<dbReference type="InterPro" id="IPR005467">
    <property type="entry name" value="His_kinase_dom"/>
</dbReference>
<dbReference type="SMART" id="SM00387">
    <property type="entry name" value="HATPase_c"/>
    <property type="match status" value="1"/>
</dbReference>
<keyword evidence="5" id="KW-0418">Kinase</keyword>
<dbReference type="GeneID" id="75106445"/>
<dbReference type="GO" id="GO:0030295">
    <property type="term" value="F:protein kinase activator activity"/>
    <property type="evidence" value="ECO:0007669"/>
    <property type="project" value="TreeGrafter"/>
</dbReference>
<keyword evidence="7" id="KW-0067">ATP-binding</keyword>
<comment type="catalytic activity">
    <reaction evidence="1">
        <text>ATP + protein L-histidine = ADP + protein N-phospho-L-histidine.</text>
        <dbReference type="EC" id="2.7.13.3"/>
    </reaction>
</comment>
<dbReference type="PANTHER" id="PTHR42878">
    <property type="entry name" value="TWO-COMPONENT HISTIDINE KINASE"/>
    <property type="match status" value="1"/>
</dbReference>
<dbReference type="GO" id="GO:0005524">
    <property type="term" value="F:ATP binding"/>
    <property type="evidence" value="ECO:0007669"/>
    <property type="project" value="UniProtKB-KW"/>
</dbReference>
<dbReference type="GO" id="GO:0007234">
    <property type="term" value="P:osmosensory signaling via phosphorelay pathway"/>
    <property type="evidence" value="ECO:0007669"/>
    <property type="project" value="TreeGrafter"/>
</dbReference>
<keyword evidence="4" id="KW-0808">Transferase</keyword>
<name>A0A9E7UHS2_METWO</name>
<dbReference type="Gene3D" id="1.10.287.130">
    <property type="match status" value="1"/>
</dbReference>
<dbReference type="EMBL" id="CP104550">
    <property type="protein sequence ID" value="UXH32509.1"/>
    <property type="molecule type" value="Genomic_DNA"/>
</dbReference>
<dbReference type="Gene3D" id="3.30.565.10">
    <property type="entry name" value="Histidine kinase-like ATPase, C-terminal domain"/>
    <property type="match status" value="1"/>
</dbReference>
<dbReference type="GO" id="GO:0000155">
    <property type="term" value="F:phosphorelay sensor kinase activity"/>
    <property type="evidence" value="ECO:0007669"/>
    <property type="project" value="InterPro"/>
</dbReference>